<reference evidence="2 3" key="1">
    <citation type="journal article" date="2008" name="Proc. Natl. Acad. Sci. U.S.A.">
        <title>Niche adaptation and genome expansion in the chlorophyll d-producing cyanobacterium Acaryochloris marina.</title>
        <authorList>
            <person name="Swingley W.D."/>
            <person name="Chen M."/>
            <person name="Cheung P.C."/>
            <person name="Conrad A.L."/>
            <person name="Dejesa L.C."/>
            <person name="Hao J."/>
            <person name="Honchak B.M."/>
            <person name="Karbach L.E."/>
            <person name="Kurdoglu A."/>
            <person name="Lahiri S."/>
            <person name="Mastrian S.D."/>
            <person name="Miyashita H."/>
            <person name="Page L."/>
            <person name="Ramakrishna P."/>
            <person name="Satoh S."/>
            <person name="Sattley W.M."/>
            <person name="Shimada Y."/>
            <person name="Taylor H.L."/>
            <person name="Tomo T."/>
            <person name="Tsuchiya T."/>
            <person name="Wang Z.T."/>
            <person name="Raymond J."/>
            <person name="Mimuro M."/>
            <person name="Blankenship R.E."/>
            <person name="Touchman J.W."/>
        </authorList>
    </citation>
    <scope>NUCLEOTIDE SEQUENCE [LARGE SCALE GENOMIC DNA]</scope>
    <source>
        <strain evidence="3">MBIC 11017</strain>
        <plasmid evidence="3">Plasmid pREB6</plasmid>
    </source>
</reference>
<dbReference type="HOGENOM" id="CLU_1860815_0_0_3"/>
<organism evidence="2 3">
    <name type="scientific">Acaryochloris marina (strain MBIC 11017)</name>
    <dbReference type="NCBI Taxonomy" id="329726"/>
    <lineage>
        <taxon>Bacteria</taxon>
        <taxon>Bacillati</taxon>
        <taxon>Cyanobacteriota</taxon>
        <taxon>Cyanophyceae</taxon>
        <taxon>Acaryochloridales</taxon>
        <taxon>Acaryochloridaceae</taxon>
        <taxon>Acaryochloris</taxon>
    </lineage>
</organism>
<gene>
    <name evidence="2" type="ordered locus">AM1_F0159</name>
</gene>
<geneLocation type="plasmid" evidence="2 3">
    <name>pREB6</name>
</geneLocation>
<dbReference type="EMBL" id="CP000843">
    <property type="protein sequence ID" value="ABW33026.1"/>
    <property type="molecule type" value="Genomic_DNA"/>
</dbReference>
<protein>
    <submittedName>
        <fullName evidence="2">Uncharacterized protein</fullName>
    </submittedName>
</protein>
<sequence length="137" mass="14893">MGSFGADWGQSGATQGQSGATFSQPNFSAFNMLILGKPGTTWGKHGAAWGHSGAETGQIQGRRQFGALPQAPAKIPHHTPTIWQSRMMKLAEISVRFNFFKTDSISSAMRIILCPKVITFPRENSTSIHKENSDESL</sequence>
<evidence type="ECO:0000313" key="2">
    <source>
        <dbReference type="EMBL" id="ABW33026.1"/>
    </source>
</evidence>
<dbReference type="AlphaFoldDB" id="A8ZPV2"/>
<name>A8ZPV2_ACAM1</name>
<keyword evidence="2" id="KW-0614">Plasmid</keyword>
<dbReference type="RefSeq" id="WP_012168221.1">
    <property type="nucleotide sequence ID" value="NC_009931.1"/>
</dbReference>
<feature type="region of interest" description="Disordered" evidence="1">
    <location>
        <begin position="1"/>
        <end position="20"/>
    </location>
</feature>
<dbReference type="Proteomes" id="UP000000268">
    <property type="component" value="Plasmid pREB6"/>
</dbReference>
<evidence type="ECO:0000313" key="3">
    <source>
        <dbReference type="Proteomes" id="UP000000268"/>
    </source>
</evidence>
<evidence type="ECO:0000256" key="1">
    <source>
        <dbReference type="SAM" id="MobiDB-lite"/>
    </source>
</evidence>
<dbReference type="KEGG" id="amr:AM1_F0159"/>
<accession>A8ZPV2</accession>
<keyword evidence="3" id="KW-1185">Reference proteome</keyword>
<feature type="compositionally biased region" description="Low complexity" evidence="1">
    <location>
        <begin position="9"/>
        <end position="20"/>
    </location>
</feature>
<proteinExistence type="predicted"/>